<feature type="region of interest" description="Disordered" evidence="2">
    <location>
        <begin position="24"/>
        <end position="51"/>
    </location>
</feature>
<name>A0A4R2NSP8_9BACL</name>
<gene>
    <name evidence="3" type="ORF">EV207_12518</name>
</gene>
<evidence type="ECO:0000256" key="1">
    <source>
        <dbReference type="SAM" id="Coils"/>
    </source>
</evidence>
<comment type="caution">
    <text evidence="3">The sequence shown here is derived from an EMBL/GenBank/DDBJ whole genome shotgun (WGS) entry which is preliminary data.</text>
</comment>
<evidence type="ECO:0000313" key="4">
    <source>
        <dbReference type="Proteomes" id="UP000295416"/>
    </source>
</evidence>
<dbReference type="RefSeq" id="WP_132747016.1">
    <property type="nucleotide sequence ID" value="NZ_SLXK01000025.1"/>
</dbReference>
<dbReference type="AlphaFoldDB" id="A0A4R2NSP8"/>
<feature type="compositionally biased region" description="Basic and acidic residues" evidence="2">
    <location>
        <begin position="497"/>
        <end position="525"/>
    </location>
</feature>
<evidence type="ECO:0000256" key="2">
    <source>
        <dbReference type="SAM" id="MobiDB-lite"/>
    </source>
</evidence>
<protein>
    <submittedName>
        <fullName evidence="3">Uncharacterized protein</fullName>
    </submittedName>
</protein>
<feature type="region of interest" description="Disordered" evidence="2">
    <location>
        <begin position="489"/>
        <end position="525"/>
    </location>
</feature>
<dbReference type="Proteomes" id="UP000295416">
    <property type="component" value="Unassembled WGS sequence"/>
</dbReference>
<keyword evidence="1" id="KW-0175">Coiled coil</keyword>
<dbReference type="EMBL" id="SLXK01000025">
    <property type="protein sequence ID" value="TCP24458.1"/>
    <property type="molecule type" value="Genomic_DNA"/>
</dbReference>
<feature type="coiled-coil region" evidence="1">
    <location>
        <begin position="282"/>
        <end position="309"/>
    </location>
</feature>
<proteinExistence type="predicted"/>
<keyword evidence="4" id="KW-1185">Reference proteome</keyword>
<accession>A0A4R2NSP8</accession>
<sequence length="525" mass="60584">MSTDLKQDDLMEILENIFKKMSQDISKRKNENDKDNNIESDKALKEDSKDNRLEIIKDGEISPSGQEKGENYYFLKGNESKEEKEGYDLLNSYYDKAEDKLGFYLDKVNKKDDDISLVYKHERDTEQTKTLSLNLKSGKGIETWNGLENVNGNNKPVSQSLNTFDLQELKEIKEINDSKLKTQINQIYNKDLDINQLFDNIDDKLKLTNDMSNFQHLKNTSVTMESLKSFIDNKNYDNEKKVINEKNKNDQTQLLEDHKKDLSDVIDNEVVGDNSNQSYVSKDELEGMLDEHLLKVQALLEDYNKKENKGNISDIKVSLKELVNNFKQSIKDKFTQSKSATQDSIQKVKNHSKDKIKESLSNINETIKTFSKKVDDKLNLNANKNPVVKNDSVNHELLNTSYAQKVKAALGNDKSLYMKAFTAYNIHALEKNILSFKEKLNELNVLEKENPSDQITIKELKNEITDNITNTEKRLEKLTQSVSVERTLDDINQNATKENDENDKSIENESKVTYKETTNEVELEH</sequence>
<reference evidence="3 4" key="1">
    <citation type="submission" date="2019-03" db="EMBL/GenBank/DDBJ databases">
        <title>Genomic Encyclopedia of Type Strains, Phase IV (KMG-IV): sequencing the most valuable type-strain genomes for metagenomic binning, comparative biology and taxonomic classification.</title>
        <authorList>
            <person name="Goeker M."/>
        </authorList>
    </citation>
    <scope>NUCLEOTIDE SEQUENCE [LARGE SCALE GENOMIC DNA]</scope>
    <source>
        <strain evidence="3 4">DSM 19377</strain>
    </source>
</reference>
<organism evidence="3 4">
    <name type="scientific">Scopulibacillus darangshiensis</name>
    <dbReference type="NCBI Taxonomy" id="442528"/>
    <lineage>
        <taxon>Bacteria</taxon>
        <taxon>Bacillati</taxon>
        <taxon>Bacillota</taxon>
        <taxon>Bacilli</taxon>
        <taxon>Bacillales</taxon>
        <taxon>Sporolactobacillaceae</taxon>
        <taxon>Scopulibacillus</taxon>
    </lineage>
</organism>
<evidence type="ECO:0000313" key="3">
    <source>
        <dbReference type="EMBL" id="TCP24458.1"/>
    </source>
</evidence>